<keyword evidence="3" id="KW-1185">Reference proteome</keyword>
<dbReference type="EMBL" id="FRBW01000001">
    <property type="protein sequence ID" value="SHL67107.1"/>
    <property type="molecule type" value="Genomic_DNA"/>
</dbReference>
<dbReference type="CDD" id="cd07715">
    <property type="entry name" value="TaR3-like_MBL-fold"/>
    <property type="match status" value="1"/>
</dbReference>
<dbReference type="RefSeq" id="WP_073009973.1">
    <property type="nucleotide sequence ID" value="NZ_FRBW01000001.1"/>
</dbReference>
<evidence type="ECO:0000313" key="3">
    <source>
        <dbReference type="Proteomes" id="UP000186002"/>
    </source>
</evidence>
<dbReference type="AlphaFoldDB" id="A0A1M7CIX2"/>
<dbReference type="SUPFAM" id="SSF56281">
    <property type="entry name" value="Metallo-hydrolase/oxidoreductase"/>
    <property type="match status" value="1"/>
</dbReference>
<dbReference type="STRING" id="735517.SAMN05444272_1176"/>
<reference evidence="2 3" key="1">
    <citation type="submission" date="2016-11" db="EMBL/GenBank/DDBJ databases">
        <authorList>
            <person name="Jaros S."/>
            <person name="Januszkiewicz K."/>
            <person name="Wedrychowicz H."/>
        </authorList>
    </citation>
    <scope>NUCLEOTIDE SEQUENCE [LARGE SCALE GENOMIC DNA]</scope>
    <source>
        <strain evidence="2 3">DSM 22153</strain>
    </source>
</reference>
<evidence type="ECO:0000259" key="1">
    <source>
        <dbReference type="SMART" id="SM00849"/>
    </source>
</evidence>
<dbReference type="Gene3D" id="3.60.15.10">
    <property type="entry name" value="Ribonuclease Z/Hydroxyacylglutathione hydrolase-like"/>
    <property type="match status" value="1"/>
</dbReference>
<proteinExistence type="predicted"/>
<feature type="domain" description="Metallo-beta-lactamase" evidence="1">
    <location>
        <begin position="29"/>
        <end position="215"/>
    </location>
</feature>
<dbReference type="InterPro" id="IPR001279">
    <property type="entry name" value="Metallo-B-lactamas"/>
</dbReference>
<name>A0A1M7CIX2_9HYPH</name>
<dbReference type="Proteomes" id="UP000186002">
    <property type="component" value="Unassembled WGS sequence"/>
</dbReference>
<dbReference type="PANTHER" id="PTHR42663:SF4">
    <property type="entry name" value="SLL1036 PROTEIN"/>
    <property type="match status" value="1"/>
</dbReference>
<accession>A0A1M7CIX2</accession>
<dbReference type="SMART" id="SM00849">
    <property type="entry name" value="Lactamase_B"/>
    <property type="match status" value="1"/>
</dbReference>
<gene>
    <name evidence="2" type="ORF">SAMN05444272_1176</name>
</gene>
<evidence type="ECO:0000313" key="2">
    <source>
        <dbReference type="EMBL" id="SHL67107.1"/>
    </source>
</evidence>
<dbReference type="InterPro" id="IPR036866">
    <property type="entry name" value="RibonucZ/Hydroxyglut_hydro"/>
</dbReference>
<protein>
    <submittedName>
        <fullName evidence="2">Phosphoribosyl 1,2-cyclic phosphodiesterase</fullName>
    </submittedName>
</protein>
<dbReference type="Pfam" id="PF12706">
    <property type="entry name" value="Lactamase_B_2"/>
    <property type="match status" value="1"/>
</dbReference>
<dbReference type="OrthoDB" id="9803916at2"/>
<organism evidence="2 3">
    <name type="scientific">Roseibium suaedae</name>
    <dbReference type="NCBI Taxonomy" id="735517"/>
    <lineage>
        <taxon>Bacteria</taxon>
        <taxon>Pseudomonadati</taxon>
        <taxon>Pseudomonadota</taxon>
        <taxon>Alphaproteobacteria</taxon>
        <taxon>Hyphomicrobiales</taxon>
        <taxon>Stappiaceae</taxon>
        <taxon>Roseibium</taxon>
    </lineage>
</organism>
<sequence length="274" mass="30262">MASEFSLRCWGARGSTPTPGASTLRYGGETTCFELRAGDALILVDCGSGARSLGMDLCGQGPRKFDLLFTHTHLDHICGLPFFKPAYDNRFEVTAWAGHFEDETSLVDIVSRIMSPPIFPVAAKTLKAVDFRTFQAGDILPREDDLKISTVRLNHPGGACGYRFDYQGKSICIITDHEHGIPEIDDTVETFVEGADIMIYDAMFTDDEYPTYKGWGHSTWQKALELARKANVRVPVIFHHDPRRSDDALDEIAIAVNDAHPGALVASEGMILRP</sequence>
<dbReference type="PANTHER" id="PTHR42663">
    <property type="entry name" value="HYDROLASE C777.06C-RELATED-RELATED"/>
    <property type="match status" value="1"/>
</dbReference>